<evidence type="ECO:0000313" key="6">
    <source>
        <dbReference type="EMBL" id="EDY16426.1"/>
    </source>
</evidence>
<evidence type="ECO:0000259" key="5">
    <source>
        <dbReference type="PROSITE" id="PS50977"/>
    </source>
</evidence>
<sequence length="207" mass="23031">MPKESLREKLLDAGFRVMYGKGYLGAGIRDIAAEANAPLGSFTNHFRSKEDFAVEVLERFFAETKKVVEQALQDTSLSPCARLRRYLDLITNRLESRGFTCGCMIGDFSLESAPHSEKLRARLAGIFAEWRAPFAACIAEAQATGEIGSAFEPEDLAEFLLASWEGAILRMKVERNAAPLERFKAIAFATVFQPPATSHRPTRNRVQ</sequence>
<name>B4DAV4_9BACT</name>
<comment type="caution">
    <text evidence="6">The sequence shown here is derived from an EMBL/GenBank/DDBJ whole genome shotgun (WGS) entry which is preliminary data.</text>
</comment>
<feature type="domain" description="HTH tetR-type" evidence="5">
    <location>
        <begin position="4"/>
        <end position="64"/>
    </location>
</feature>
<evidence type="ECO:0000256" key="3">
    <source>
        <dbReference type="ARBA" id="ARBA00023163"/>
    </source>
</evidence>
<dbReference type="SUPFAM" id="SSF48498">
    <property type="entry name" value="Tetracyclin repressor-like, C-terminal domain"/>
    <property type="match status" value="1"/>
</dbReference>
<protein>
    <submittedName>
        <fullName evidence="6">Transcriptional regulator, TetR family</fullName>
    </submittedName>
</protein>
<accession>B4DAV4</accession>
<feature type="DNA-binding region" description="H-T-H motif" evidence="4">
    <location>
        <begin position="27"/>
        <end position="46"/>
    </location>
</feature>
<dbReference type="InterPro" id="IPR009057">
    <property type="entry name" value="Homeodomain-like_sf"/>
</dbReference>
<dbReference type="InterPro" id="IPR011075">
    <property type="entry name" value="TetR_C"/>
</dbReference>
<organism evidence="6 7">
    <name type="scientific">Chthoniobacter flavus Ellin428</name>
    <dbReference type="NCBI Taxonomy" id="497964"/>
    <lineage>
        <taxon>Bacteria</taxon>
        <taxon>Pseudomonadati</taxon>
        <taxon>Verrucomicrobiota</taxon>
        <taxon>Spartobacteria</taxon>
        <taxon>Chthoniobacterales</taxon>
        <taxon>Chthoniobacteraceae</taxon>
        <taxon>Chthoniobacter</taxon>
    </lineage>
</organism>
<dbReference type="RefSeq" id="WP_006983364.1">
    <property type="nucleotide sequence ID" value="NZ_ABVL01000033.1"/>
</dbReference>
<evidence type="ECO:0000256" key="4">
    <source>
        <dbReference type="PROSITE-ProRule" id="PRU00335"/>
    </source>
</evidence>
<dbReference type="STRING" id="497964.CfE428DRAFT_6045"/>
<keyword evidence="3" id="KW-0804">Transcription</keyword>
<dbReference type="Pfam" id="PF00440">
    <property type="entry name" value="TetR_N"/>
    <property type="match status" value="1"/>
</dbReference>
<dbReference type="EMBL" id="ABVL01000033">
    <property type="protein sequence ID" value="EDY16426.1"/>
    <property type="molecule type" value="Genomic_DNA"/>
</dbReference>
<dbReference type="PROSITE" id="PS50977">
    <property type="entry name" value="HTH_TETR_2"/>
    <property type="match status" value="1"/>
</dbReference>
<dbReference type="Pfam" id="PF16925">
    <property type="entry name" value="TetR_C_13"/>
    <property type="match status" value="1"/>
</dbReference>
<dbReference type="PANTHER" id="PTHR47506">
    <property type="entry name" value="TRANSCRIPTIONAL REGULATORY PROTEIN"/>
    <property type="match status" value="1"/>
</dbReference>
<keyword evidence="2 4" id="KW-0238">DNA-binding</keyword>
<dbReference type="InterPro" id="IPR001647">
    <property type="entry name" value="HTH_TetR"/>
</dbReference>
<dbReference type="GO" id="GO:0003677">
    <property type="term" value="F:DNA binding"/>
    <property type="evidence" value="ECO:0007669"/>
    <property type="project" value="UniProtKB-UniRule"/>
</dbReference>
<evidence type="ECO:0000256" key="2">
    <source>
        <dbReference type="ARBA" id="ARBA00023125"/>
    </source>
</evidence>
<dbReference type="Gene3D" id="1.10.357.10">
    <property type="entry name" value="Tetracycline Repressor, domain 2"/>
    <property type="match status" value="1"/>
</dbReference>
<reference evidence="6 7" key="1">
    <citation type="journal article" date="2011" name="J. Bacteriol.">
        <title>Genome sequence of Chthoniobacter flavus Ellin428, an aerobic heterotrophic soil bacterium.</title>
        <authorList>
            <person name="Kant R."/>
            <person name="van Passel M.W."/>
            <person name="Palva A."/>
            <person name="Lucas S."/>
            <person name="Lapidus A."/>
            <person name="Glavina Del Rio T."/>
            <person name="Dalin E."/>
            <person name="Tice H."/>
            <person name="Bruce D."/>
            <person name="Goodwin L."/>
            <person name="Pitluck S."/>
            <person name="Larimer F.W."/>
            <person name="Land M.L."/>
            <person name="Hauser L."/>
            <person name="Sangwan P."/>
            <person name="de Vos W.M."/>
            <person name="Janssen P.H."/>
            <person name="Smidt H."/>
        </authorList>
    </citation>
    <scope>NUCLEOTIDE SEQUENCE [LARGE SCALE GENOMIC DNA]</scope>
    <source>
        <strain evidence="6 7">Ellin428</strain>
    </source>
</reference>
<proteinExistence type="predicted"/>
<dbReference type="InterPro" id="IPR036271">
    <property type="entry name" value="Tet_transcr_reg_TetR-rel_C_sf"/>
</dbReference>
<evidence type="ECO:0000313" key="7">
    <source>
        <dbReference type="Proteomes" id="UP000005824"/>
    </source>
</evidence>
<dbReference type="SUPFAM" id="SSF46689">
    <property type="entry name" value="Homeodomain-like"/>
    <property type="match status" value="1"/>
</dbReference>
<dbReference type="AlphaFoldDB" id="B4DAV4"/>
<keyword evidence="7" id="KW-1185">Reference proteome</keyword>
<dbReference type="eggNOG" id="COG1309">
    <property type="taxonomic scope" value="Bacteria"/>
</dbReference>
<evidence type="ECO:0000256" key="1">
    <source>
        <dbReference type="ARBA" id="ARBA00023015"/>
    </source>
</evidence>
<dbReference type="PANTHER" id="PTHR47506:SF6">
    <property type="entry name" value="HTH-TYPE TRANSCRIPTIONAL REPRESSOR NEMR"/>
    <property type="match status" value="1"/>
</dbReference>
<gene>
    <name evidence="6" type="ORF">CfE428DRAFT_6045</name>
</gene>
<dbReference type="InParanoid" id="B4DAV4"/>
<dbReference type="Proteomes" id="UP000005824">
    <property type="component" value="Unassembled WGS sequence"/>
</dbReference>
<keyword evidence="1" id="KW-0805">Transcription regulation</keyword>